<accession>A0A9Q4AD11</accession>
<sequence length="124" mass="14616">MKVLLSIKPEYVQKIFEGEKKYEYRKRIFKRTDVESVIVYATKPVGKVIGEFEIAEILEGDPITIWEKTKKYSGIDKKSYIEYFKDNKKGFALSIKNTTIYQEPLDLYEVDPKIKIAPQSFMYI</sequence>
<dbReference type="InterPro" id="IPR007374">
    <property type="entry name" value="ASCH_domain"/>
</dbReference>
<dbReference type="RefSeq" id="WP_237915630.1">
    <property type="nucleotide sequence ID" value="NZ_JAKNID010000033.1"/>
</dbReference>
<organism evidence="2 3">
    <name type="scientific">Anaerosalibacter bizertensis</name>
    <dbReference type="NCBI Taxonomy" id="932217"/>
    <lineage>
        <taxon>Bacteria</taxon>
        <taxon>Bacillati</taxon>
        <taxon>Bacillota</taxon>
        <taxon>Tissierellia</taxon>
        <taxon>Tissierellales</taxon>
        <taxon>Sporanaerobacteraceae</taxon>
        <taxon>Anaerosalibacter</taxon>
    </lineage>
</organism>
<dbReference type="Proteomes" id="UP001108123">
    <property type="component" value="Unassembled WGS sequence"/>
</dbReference>
<dbReference type="EMBL" id="JAKNID010000033">
    <property type="protein sequence ID" value="MCG4565467.1"/>
    <property type="molecule type" value="Genomic_DNA"/>
</dbReference>
<gene>
    <name evidence="2" type="ORF">L0P62_08400</name>
</gene>
<proteinExistence type="predicted"/>
<dbReference type="Gene3D" id="2.30.130.30">
    <property type="entry name" value="Hypothetical protein"/>
    <property type="match status" value="1"/>
</dbReference>
<name>A0A9Q4AD11_9FIRM</name>
<evidence type="ECO:0000259" key="1">
    <source>
        <dbReference type="Pfam" id="PF04266"/>
    </source>
</evidence>
<evidence type="ECO:0000313" key="2">
    <source>
        <dbReference type="EMBL" id="MCG4565467.1"/>
    </source>
</evidence>
<protein>
    <submittedName>
        <fullName evidence="2">ASCH domain-containing protein</fullName>
    </submittedName>
</protein>
<dbReference type="Pfam" id="PF04266">
    <property type="entry name" value="ASCH"/>
    <property type="match status" value="1"/>
</dbReference>
<keyword evidence="3" id="KW-1185">Reference proteome</keyword>
<dbReference type="AlphaFoldDB" id="A0A9Q4AD11"/>
<evidence type="ECO:0000313" key="3">
    <source>
        <dbReference type="Proteomes" id="UP001108123"/>
    </source>
</evidence>
<feature type="domain" description="ASCH" evidence="1">
    <location>
        <begin position="5"/>
        <end position="58"/>
    </location>
</feature>
<dbReference type="SUPFAM" id="SSF88697">
    <property type="entry name" value="PUA domain-like"/>
    <property type="match status" value="1"/>
</dbReference>
<reference evidence="2" key="1">
    <citation type="submission" date="2022-01" db="EMBL/GenBank/DDBJ databases">
        <title>Collection of gut derived symbiotic bacterial strains cultured from healthy donors.</title>
        <authorList>
            <person name="Lin H."/>
            <person name="Kohout C."/>
            <person name="Waligurski E."/>
            <person name="Pamer E.G."/>
        </authorList>
    </citation>
    <scope>NUCLEOTIDE SEQUENCE</scope>
    <source>
        <strain evidence="2">MSK.14.39</strain>
    </source>
</reference>
<comment type="caution">
    <text evidence="2">The sequence shown here is derived from an EMBL/GenBank/DDBJ whole genome shotgun (WGS) entry which is preliminary data.</text>
</comment>
<dbReference type="InterPro" id="IPR015947">
    <property type="entry name" value="PUA-like_sf"/>
</dbReference>